<dbReference type="Pfam" id="PF03500">
    <property type="entry name" value="Cellsynth_D"/>
    <property type="match status" value="1"/>
</dbReference>
<organism evidence="1 2">
    <name type="scientific">Kozakia baliensis</name>
    <dbReference type="NCBI Taxonomy" id="153496"/>
    <lineage>
        <taxon>Bacteria</taxon>
        <taxon>Pseudomonadati</taxon>
        <taxon>Pseudomonadota</taxon>
        <taxon>Alphaproteobacteria</taxon>
        <taxon>Acetobacterales</taxon>
        <taxon>Acetobacteraceae</taxon>
        <taxon>Kozakia</taxon>
    </lineage>
</organism>
<dbReference type="Gene3D" id="3.30.70.2590">
    <property type="match status" value="1"/>
</dbReference>
<accession>A0A1D8UYW5</accession>
<evidence type="ECO:0000313" key="1">
    <source>
        <dbReference type="EMBL" id="AOX18752.1"/>
    </source>
</evidence>
<name>A0A1D8UYW5_9PROT</name>
<gene>
    <name evidence="1" type="ORF">A0U89_15720</name>
</gene>
<sequence>MPADLSMFLHAFATEFDLQAGERARDHLLRSVGKRLASRLPMPTCNTLEEFEIESNSLLGFIGWGQGRISVTTEPRGLSIGIIGAPKVGALGRPVGYWLAACLGGLYEKWLEQCDLSASEDWEIVVRLDDNERQAEKLMFFAKKGTGKA</sequence>
<dbReference type="InterPro" id="IPR038470">
    <property type="entry name" value="Cellsynth_D_sf"/>
</dbReference>
<dbReference type="GO" id="GO:0030244">
    <property type="term" value="P:cellulose biosynthetic process"/>
    <property type="evidence" value="ECO:0007669"/>
    <property type="project" value="InterPro"/>
</dbReference>
<keyword evidence="2" id="KW-1185">Reference proteome</keyword>
<protein>
    <submittedName>
        <fullName evidence="1">Uncharacterized protein</fullName>
    </submittedName>
</protein>
<dbReference type="OrthoDB" id="6078279at2"/>
<keyword evidence="1" id="KW-0614">Plasmid</keyword>
<dbReference type="InterPro" id="IPR022798">
    <property type="entry name" value="BcsD_bac"/>
</dbReference>
<dbReference type="Proteomes" id="UP000179145">
    <property type="component" value="Plasmid pKB14400_3"/>
</dbReference>
<dbReference type="AlphaFoldDB" id="A0A1D8UYW5"/>
<proteinExistence type="predicted"/>
<dbReference type="PRINTS" id="PR01442">
    <property type="entry name" value="CELLSNTHASED"/>
</dbReference>
<evidence type="ECO:0000313" key="2">
    <source>
        <dbReference type="Proteomes" id="UP000179145"/>
    </source>
</evidence>
<dbReference type="KEGG" id="kba:A0U89_15720"/>
<reference evidence="1 2" key="1">
    <citation type="journal article" date="2016" name="Microb. Cell Fact.">
        <title>Dissection of exopolysaccharide biosynthesis in Kozakia baliensis.</title>
        <authorList>
            <person name="Brandt J.U."/>
            <person name="Jakob F."/>
            <person name="Behr J."/>
            <person name="Geissler A.J."/>
            <person name="Vogel R.F."/>
        </authorList>
    </citation>
    <scope>NUCLEOTIDE SEQUENCE [LARGE SCALE GENOMIC DNA]</scope>
    <source>
        <strain evidence="1 2">DSM 14400</strain>
        <plasmid evidence="2">Plasmid pkb14400_3</plasmid>
    </source>
</reference>
<dbReference type="RefSeq" id="WP_070404196.1">
    <property type="nucleotide sequence ID" value="NZ_BJVW01000012.1"/>
</dbReference>
<geneLocation type="plasmid" evidence="2">
    <name>pkb14400_3</name>
</geneLocation>
<dbReference type="EMBL" id="CP014677">
    <property type="protein sequence ID" value="AOX18752.1"/>
    <property type="molecule type" value="Genomic_DNA"/>
</dbReference>